<feature type="signal peptide" evidence="1">
    <location>
        <begin position="1"/>
        <end position="20"/>
    </location>
</feature>
<dbReference type="AlphaFoldDB" id="A0AAE3VND3"/>
<accession>A0AAE3VND3</accession>
<gene>
    <name evidence="2" type="ORF">J2S73_001599</name>
</gene>
<organism evidence="2 3">
    <name type="scientific">Amorphus orientalis</name>
    <dbReference type="NCBI Taxonomy" id="649198"/>
    <lineage>
        <taxon>Bacteria</taxon>
        <taxon>Pseudomonadati</taxon>
        <taxon>Pseudomonadota</taxon>
        <taxon>Alphaproteobacteria</taxon>
        <taxon>Hyphomicrobiales</taxon>
        <taxon>Amorphaceae</taxon>
        <taxon>Amorphus</taxon>
    </lineage>
</organism>
<dbReference type="Proteomes" id="UP001229244">
    <property type="component" value="Unassembled WGS sequence"/>
</dbReference>
<name>A0AAE3VND3_9HYPH</name>
<protein>
    <submittedName>
        <fullName evidence="2">Uncharacterized protein</fullName>
    </submittedName>
</protein>
<sequence>MRRIAVLILAAGTLAAPAAAEETWTTYKDWTIAVDTVDTGEDVRVTCHIWTGSDGNPVVGTELSNGDVLPPDLYPQVTLTEHALRHQPTVLQDGDPVTFTFDTGETFSGSVNGGLDPDGYAIATTQLPMDDWLPVLQTMRKASTMAVTGPTGPIYTASLSGFTAAYGKMAEQCGFPTTGVID</sequence>
<dbReference type="EMBL" id="JAUSUL010000002">
    <property type="protein sequence ID" value="MDQ0315142.1"/>
    <property type="molecule type" value="Genomic_DNA"/>
</dbReference>
<evidence type="ECO:0000313" key="3">
    <source>
        <dbReference type="Proteomes" id="UP001229244"/>
    </source>
</evidence>
<evidence type="ECO:0000256" key="1">
    <source>
        <dbReference type="SAM" id="SignalP"/>
    </source>
</evidence>
<feature type="chain" id="PRO_5042119926" evidence="1">
    <location>
        <begin position="21"/>
        <end position="182"/>
    </location>
</feature>
<evidence type="ECO:0000313" key="2">
    <source>
        <dbReference type="EMBL" id="MDQ0315142.1"/>
    </source>
</evidence>
<proteinExistence type="predicted"/>
<keyword evidence="1" id="KW-0732">Signal</keyword>
<dbReference type="RefSeq" id="WP_306884981.1">
    <property type="nucleotide sequence ID" value="NZ_JAUSUL010000002.1"/>
</dbReference>
<keyword evidence="3" id="KW-1185">Reference proteome</keyword>
<comment type="caution">
    <text evidence="2">The sequence shown here is derived from an EMBL/GenBank/DDBJ whole genome shotgun (WGS) entry which is preliminary data.</text>
</comment>
<reference evidence="2" key="1">
    <citation type="submission" date="2023-07" db="EMBL/GenBank/DDBJ databases">
        <title>Genomic Encyclopedia of Type Strains, Phase IV (KMG-IV): sequencing the most valuable type-strain genomes for metagenomic binning, comparative biology and taxonomic classification.</title>
        <authorList>
            <person name="Goeker M."/>
        </authorList>
    </citation>
    <scope>NUCLEOTIDE SEQUENCE</scope>
    <source>
        <strain evidence="2">DSM 21202</strain>
    </source>
</reference>